<reference evidence="2" key="1">
    <citation type="submission" date="2007-07" db="EMBL/GenBank/DDBJ databases">
        <title>PCAP assembly of the Caenorhabditis remanei genome.</title>
        <authorList>
            <consortium name="The Caenorhabditis remanei Sequencing Consortium"/>
            <person name="Wilson R.K."/>
        </authorList>
    </citation>
    <scope>NUCLEOTIDE SEQUENCE [LARGE SCALE GENOMIC DNA]</scope>
    <source>
        <strain evidence="2">PB4641</strain>
    </source>
</reference>
<keyword evidence="3" id="KW-1185">Reference proteome</keyword>
<sequence length="302" mass="35415">MEKPLPLFRLPRLAIEEVISTMTPFEIINFSMTSLKIKYFIKCFLRTSRNSQYTLIVDTSEEPTVSIIIGSEIHFEFKVASYKTMNRQIEYKNDFENRTSWKYEVFWISSENVIDEWMTLVKIVNEVFKFEAHTVIFDIDQFPMRNKDIVDFIKCQIPSIDSCEFQGKAGADEDVEYFLNNLNVTEIVGFDLKLSDRFTFPHDNYVECFNIDPANWLTFDKLLRLKGSEFYIHGSPLTNQELNLFLFLWMTSQCHQNLGSNNKTISLIGGINIKRNDGMTGTINFDRRLDKMLLKMVVSRIE</sequence>
<dbReference type="AlphaFoldDB" id="E3MQ52"/>
<organism evidence="3">
    <name type="scientific">Caenorhabditis remanei</name>
    <name type="common">Caenorhabditis vulgaris</name>
    <dbReference type="NCBI Taxonomy" id="31234"/>
    <lineage>
        <taxon>Eukaryota</taxon>
        <taxon>Metazoa</taxon>
        <taxon>Ecdysozoa</taxon>
        <taxon>Nematoda</taxon>
        <taxon>Chromadorea</taxon>
        <taxon>Rhabditida</taxon>
        <taxon>Rhabditina</taxon>
        <taxon>Rhabditomorpha</taxon>
        <taxon>Rhabditoidea</taxon>
        <taxon>Rhabditidae</taxon>
        <taxon>Peloderinae</taxon>
        <taxon>Caenorhabditis</taxon>
    </lineage>
</organism>
<evidence type="ECO:0000259" key="1">
    <source>
        <dbReference type="Pfam" id="PF07735"/>
    </source>
</evidence>
<dbReference type="InterPro" id="IPR012885">
    <property type="entry name" value="F-box_Sdz-33"/>
</dbReference>
<dbReference type="HOGENOM" id="CLU_028840_3_1_1"/>
<dbReference type="Proteomes" id="UP000008281">
    <property type="component" value="Unassembled WGS sequence"/>
</dbReference>
<dbReference type="PANTHER" id="PTHR21503">
    <property type="entry name" value="F-BOX-CONTAINING HYPOTHETICAL PROTEIN C.ELEGANS"/>
    <property type="match status" value="1"/>
</dbReference>
<dbReference type="OrthoDB" id="5842403at2759"/>
<gene>
    <name evidence="2" type="ORF">CRE_11239</name>
</gene>
<evidence type="ECO:0000313" key="3">
    <source>
        <dbReference type="Proteomes" id="UP000008281"/>
    </source>
</evidence>
<accession>E3MQ52</accession>
<dbReference type="Pfam" id="PF07735">
    <property type="entry name" value="FBA_2"/>
    <property type="match status" value="1"/>
</dbReference>
<protein>
    <recommendedName>
        <fullName evidence="1">Sdz-33 F-box domain-containing protein</fullName>
    </recommendedName>
</protein>
<dbReference type="InParanoid" id="E3MQ52"/>
<dbReference type="EMBL" id="DS268465">
    <property type="protein sequence ID" value="EFP06798.1"/>
    <property type="molecule type" value="Genomic_DNA"/>
</dbReference>
<proteinExistence type="predicted"/>
<evidence type="ECO:0000313" key="2">
    <source>
        <dbReference type="EMBL" id="EFP06798.1"/>
    </source>
</evidence>
<dbReference type="FunCoup" id="E3MQ52">
    <property type="interactions" value="975"/>
</dbReference>
<dbReference type="PANTHER" id="PTHR21503:SF53">
    <property type="entry name" value="F-BOX ASSOCIATED DOMAIN-CONTAINING PROTEIN-RELATED"/>
    <property type="match status" value="1"/>
</dbReference>
<name>E3MQ52_CAERE</name>
<feature type="domain" description="Sdz-33 F-box" evidence="1">
    <location>
        <begin position="207"/>
        <end position="258"/>
    </location>
</feature>